<protein>
    <submittedName>
        <fullName evidence="1">Uncharacterized protein</fullName>
    </submittedName>
</protein>
<reference evidence="1 2" key="1">
    <citation type="submission" date="2021-08" db="EMBL/GenBank/DDBJ databases">
        <title>Endosymbiont genome of Braarudosphaera bigelowii.</title>
        <authorList>
            <person name="Suzuki S."/>
            <person name="Ishida K."/>
        </authorList>
    </citation>
    <scope>NUCLEOTIDE SEQUENCE [LARGE SCALE GENOMIC DNA]</scope>
    <source>
        <strain evidence="1">CPSB-1</strain>
    </source>
</reference>
<gene>
    <name evidence="1" type="ORF">CPARK_000025900</name>
</gene>
<keyword evidence="2" id="KW-1185">Reference proteome</keyword>
<organism evidence="1 2">
    <name type="scientific">cyanobacterium endosymbiont of Braarudosphaera bigelowii</name>
    <dbReference type="NCBI Taxonomy" id="1285375"/>
    <lineage>
        <taxon>Bacteria</taxon>
        <taxon>Bacillati</taxon>
        <taxon>Cyanobacteriota</taxon>
        <taxon>Cyanophyceae</taxon>
        <taxon>Oscillatoriophycideae</taxon>
        <taxon>Chroococcales</taxon>
        <taxon>Aphanothecaceae</taxon>
        <taxon>Candidatus Atelocyanobacterium</taxon>
        <taxon>Candidatus Atelocyanobacterium thalassae</taxon>
    </lineage>
</organism>
<accession>A0ABM7UC11</accession>
<dbReference type="EMBL" id="AP024987">
    <property type="protein sequence ID" value="BDA39420.1"/>
    <property type="molecule type" value="Genomic_DNA"/>
</dbReference>
<proteinExistence type="predicted"/>
<dbReference type="Proteomes" id="UP001319803">
    <property type="component" value="Chromosome"/>
</dbReference>
<evidence type="ECO:0000313" key="1">
    <source>
        <dbReference type="EMBL" id="BDA39420.1"/>
    </source>
</evidence>
<sequence>MKTINEKSFELIKLYSKVILATANITFNFLKQI</sequence>
<name>A0ABM7UC11_9CHRO</name>
<evidence type="ECO:0000313" key="2">
    <source>
        <dbReference type="Proteomes" id="UP001319803"/>
    </source>
</evidence>